<dbReference type="Pfam" id="PF02575">
    <property type="entry name" value="YbaB_DNA_bd"/>
    <property type="match status" value="1"/>
</dbReference>
<accession>A0A1W1D8B0</accession>
<name>A0A1W1D8B0_9ZZZZ</name>
<dbReference type="GO" id="GO:0003677">
    <property type="term" value="F:DNA binding"/>
    <property type="evidence" value="ECO:0007669"/>
    <property type="project" value="UniProtKB-KW"/>
</dbReference>
<dbReference type="PANTHER" id="PTHR33449">
    <property type="entry name" value="NUCLEOID-ASSOCIATED PROTEIN YBAB"/>
    <property type="match status" value="1"/>
</dbReference>
<keyword evidence="1" id="KW-0238">DNA-binding</keyword>
<dbReference type="PANTHER" id="PTHR33449:SF1">
    <property type="entry name" value="NUCLEOID-ASSOCIATED PROTEIN YBAB"/>
    <property type="match status" value="1"/>
</dbReference>
<feature type="coiled-coil region" evidence="2">
    <location>
        <begin position="6"/>
        <end position="33"/>
    </location>
</feature>
<protein>
    <recommendedName>
        <fullName evidence="4">Nucleoid-associated protein YaaK</fullName>
    </recommendedName>
</protein>
<dbReference type="GO" id="GO:0005829">
    <property type="term" value="C:cytosol"/>
    <property type="evidence" value="ECO:0007669"/>
    <property type="project" value="TreeGrafter"/>
</dbReference>
<evidence type="ECO:0000256" key="2">
    <source>
        <dbReference type="SAM" id="Coils"/>
    </source>
</evidence>
<reference evidence="3" key="1">
    <citation type="submission" date="2016-10" db="EMBL/GenBank/DDBJ databases">
        <authorList>
            <person name="de Groot N.N."/>
        </authorList>
    </citation>
    <scope>NUCLEOTIDE SEQUENCE</scope>
</reference>
<dbReference type="AlphaFoldDB" id="A0A1W1D8B0"/>
<keyword evidence="2" id="KW-0175">Coiled coil</keyword>
<proteinExistence type="inferred from homology"/>
<dbReference type="Gene3D" id="3.30.1310.10">
    <property type="entry name" value="Nucleoid-associated protein YbaB-like domain"/>
    <property type="match status" value="1"/>
</dbReference>
<dbReference type="InterPro" id="IPR036894">
    <property type="entry name" value="YbaB-like_sf"/>
</dbReference>
<sequence length="107" mass="11390">MFKGGMAGMMKKAQQMQDNMQKAQDEIKLLNATGKAAGGVVEISINGEHIATHIKIDDAAMDDKDMLEDLILTAMNDATKQISDMSATKMKGVTGGMSLPGGMNLPF</sequence>
<dbReference type="PIRSF" id="PIRSF004555">
    <property type="entry name" value="UCP004555"/>
    <property type="match status" value="1"/>
</dbReference>
<evidence type="ECO:0000256" key="1">
    <source>
        <dbReference type="ARBA" id="ARBA00023125"/>
    </source>
</evidence>
<gene>
    <name evidence="3" type="ORF">MNB_SUP05-4-800</name>
</gene>
<organism evidence="3">
    <name type="scientific">hydrothermal vent metagenome</name>
    <dbReference type="NCBI Taxonomy" id="652676"/>
    <lineage>
        <taxon>unclassified sequences</taxon>
        <taxon>metagenomes</taxon>
        <taxon>ecological metagenomes</taxon>
    </lineage>
</organism>
<dbReference type="InterPro" id="IPR004401">
    <property type="entry name" value="YbaB/EbfC"/>
</dbReference>
<evidence type="ECO:0008006" key="4">
    <source>
        <dbReference type="Google" id="ProtNLM"/>
    </source>
</evidence>
<dbReference type="SUPFAM" id="SSF82607">
    <property type="entry name" value="YbaB-like"/>
    <property type="match status" value="1"/>
</dbReference>
<dbReference type="HAMAP" id="MF_00274">
    <property type="entry name" value="DNA_YbaB_EbfC"/>
    <property type="match status" value="1"/>
</dbReference>
<evidence type="ECO:0000313" key="3">
    <source>
        <dbReference type="EMBL" id="SFV76861.1"/>
    </source>
</evidence>
<dbReference type="NCBIfam" id="TIGR00103">
    <property type="entry name" value="DNA_YbaB_EbfC"/>
    <property type="match status" value="1"/>
</dbReference>
<dbReference type="EMBL" id="FPHR01000010">
    <property type="protein sequence ID" value="SFV76861.1"/>
    <property type="molecule type" value="Genomic_DNA"/>
</dbReference>